<comment type="caution">
    <text evidence="1">The sequence shown here is derived from an EMBL/GenBank/DDBJ whole genome shotgun (WGS) entry which is preliminary data.</text>
</comment>
<evidence type="ECO:0008006" key="3">
    <source>
        <dbReference type="Google" id="ProtNLM"/>
    </source>
</evidence>
<dbReference type="EMBL" id="JADINB010000146">
    <property type="protein sequence ID" value="MBO8429652.1"/>
    <property type="molecule type" value="Genomic_DNA"/>
</dbReference>
<dbReference type="Proteomes" id="UP000823635">
    <property type="component" value="Unassembled WGS sequence"/>
</dbReference>
<evidence type="ECO:0000313" key="1">
    <source>
        <dbReference type="EMBL" id="MBO8429652.1"/>
    </source>
</evidence>
<name>A0A9D9GZ69_9BACT</name>
<reference evidence="1" key="1">
    <citation type="submission" date="2020-10" db="EMBL/GenBank/DDBJ databases">
        <authorList>
            <person name="Gilroy R."/>
        </authorList>
    </citation>
    <scope>NUCLEOTIDE SEQUENCE</scope>
    <source>
        <strain evidence="1">15467</strain>
    </source>
</reference>
<organism evidence="1 2">
    <name type="scientific">Candidatus Egerieousia excrementavium</name>
    <dbReference type="NCBI Taxonomy" id="2840778"/>
    <lineage>
        <taxon>Bacteria</taxon>
        <taxon>Pseudomonadati</taxon>
        <taxon>Bacteroidota</taxon>
        <taxon>Bacteroidia</taxon>
        <taxon>Bacteroidales</taxon>
        <taxon>Candidatus Egerieousia</taxon>
    </lineage>
</organism>
<sequence length="91" mass="10700">MTNGGVVTGSENMDYTQQVGSALNMSVDVSNPWRKYRNWKQEIESPQLHTLTTMRRYSRGVWVRISYDFGKFKDHVKSARRSARNIDRDRM</sequence>
<evidence type="ECO:0000313" key="2">
    <source>
        <dbReference type="Proteomes" id="UP000823635"/>
    </source>
</evidence>
<dbReference type="AlphaFoldDB" id="A0A9D9GZ69"/>
<accession>A0A9D9GZ69</accession>
<protein>
    <recommendedName>
        <fullName evidence="3">Outer membrane protein beta-barrel domain-containing protein</fullName>
    </recommendedName>
</protein>
<proteinExistence type="predicted"/>
<gene>
    <name evidence="1" type="ORF">IAC68_06965</name>
</gene>
<reference evidence="1" key="2">
    <citation type="journal article" date="2021" name="PeerJ">
        <title>Extensive microbial diversity within the chicken gut microbiome revealed by metagenomics and culture.</title>
        <authorList>
            <person name="Gilroy R."/>
            <person name="Ravi A."/>
            <person name="Getino M."/>
            <person name="Pursley I."/>
            <person name="Horton D.L."/>
            <person name="Alikhan N.F."/>
            <person name="Baker D."/>
            <person name="Gharbi K."/>
            <person name="Hall N."/>
            <person name="Watson M."/>
            <person name="Adriaenssens E.M."/>
            <person name="Foster-Nyarko E."/>
            <person name="Jarju S."/>
            <person name="Secka A."/>
            <person name="Antonio M."/>
            <person name="Oren A."/>
            <person name="Chaudhuri R.R."/>
            <person name="La Ragione R."/>
            <person name="Hildebrand F."/>
            <person name="Pallen M.J."/>
        </authorList>
    </citation>
    <scope>NUCLEOTIDE SEQUENCE</scope>
    <source>
        <strain evidence="1">15467</strain>
    </source>
</reference>